<gene>
    <name evidence="4" type="ORF">J3491_08915</name>
</gene>
<keyword evidence="5" id="KW-1185">Reference proteome</keyword>
<evidence type="ECO:0000313" key="5">
    <source>
        <dbReference type="Proteomes" id="UP000664161"/>
    </source>
</evidence>
<feature type="domain" description="Pyridoxamine kinase/Phosphomethylpyrimidine kinase" evidence="3">
    <location>
        <begin position="12"/>
        <end position="243"/>
    </location>
</feature>
<dbReference type="GO" id="GO:0008902">
    <property type="term" value="F:hydroxymethylpyrimidine kinase activity"/>
    <property type="evidence" value="ECO:0007669"/>
    <property type="project" value="UniProtKB-EC"/>
</dbReference>
<keyword evidence="4" id="KW-0808">Transferase</keyword>
<dbReference type="Proteomes" id="UP000664161">
    <property type="component" value="Unassembled WGS sequence"/>
</dbReference>
<evidence type="ECO:0000256" key="1">
    <source>
        <dbReference type="ARBA" id="ARBA00004948"/>
    </source>
</evidence>
<dbReference type="PANTHER" id="PTHR20858">
    <property type="entry name" value="PHOSPHOMETHYLPYRIMIDINE KINASE"/>
    <property type="match status" value="1"/>
</dbReference>
<dbReference type="Pfam" id="PF08543">
    <property type="entry name" value="Phos_pyr_kin"/>
    <property type="match status" value="1"/>
</dbReference>
<dbReference type="AlphaFoldDB" id="A0AAW4IW87"/>
<sequence>MRPVVLCFSGLDPSGGAGLQADIEAIGQAGAHAAIACTAITIQSSQQVYGFEACAASLVKDQAIAVLEDLPVRAIKSGMLGTTDNIAMLTELFAKQTIDADTPFVLDPVLVANSGGSLGNEQTLVTAFRKLLPYATLITPNTHELRALSGEQDLHVAARKLCAQGTRAVLVKTSHDFDSGDIEQYLYINGEMVHQSILPRLKGEFHGSGCSLASFIAGHLAVGDALVDAVKAADNWITQTLRAADVPHPDDDAAQLIPNRFVNYSQIQ</sequence>
<organism evidence="4 5">
    <name type="scientific">Psychrobacter halodurans</name>
    <dbReference type="NCBI Taxonomy" id="2818439"/>
    <lineage>
        <taxon>Bacteria</taxon>
        <taxon>Pseudomonadati</taxon>
        <taxon>Pseudomonadota</taxon>
        <taxon>Gammaproteobacteria</taxon>
        <taxon>Moraxellales</taxon>
        <taxon>Moraxellaceae</taxon>
        <taxon>Psychrobacter</taxon>
    </lineage>
</organism>
<dbReference type="GO" id="GO:0008972">
    <property type="term" value="F:phosphomethylpyrimidine kinase activity"/>
    <property type="evidence" value="ECO:0007669"/>
    <property type="project" value="InterPro"/>
</dbReference>
<dbReference type="SUPFAM" id="SSF53613">
    <property type="entry name" value="Ribokinase-like"/>
    <property type="match status" value="1"/>
</dbReference>
<dbReference type="RefSeq" id="WP_207969918.1">
    <property type="nucleotide sequence ID" value="NZ_JAGBKN010000018.1"/>
</dbReference>
<dbReference type="EC" id="2.7.1.49" evidence="2"/>
<dbReference type="InterPro" id="IPR013749">
    <property type="entry name" value="PM/HMP-P_kinase-1"/>
</dbReference>
<keyword evidence="4" id="KW-0418">Kinase</keyword>
<evidence type="ECO:0000259" key="3">
    <source>
        <dbReference type="Pfam" id="PF08543"/>
    </source>
</evidence>
<name>A0AAW4IW87_9GAMM</name>
<dbReference type="CDD" id="cd01169">
    <property type="entry name" value="HMPP_kinase"/>
    <property type="match status" value="1"/>
</dbReference>
<dbReference type="PANTHER" id="PTHR20858:SF17">
    <property type="entry name" value="HYDROXYMETHYLPYRIMIDINE_PHOSPHOMETHYLPYRIMIDINE KINASE THI20-RELATED"/>
    <property type="match status" value="1"/>
</dbReference>
<protein>
    <recommendedName>
        <fullName evidence="2">hydroxymethylpyrimidine kinase</fullName>
        <ecNumber evidence="2">2.7.1.49</ecNumber>
    </recommendedName>
</protein>
<dbReference type="InterPro" id="IPR029056">
    <property type="entry name" value="Ribokinase-like"/>
</dbReference>
<dbReference type="GO" id="GO:0005829">
    <property type="term" value="C:cytosol"/>
    <property type="evidence" value="ECO:0007669"/>
    <property type="project" value="TreeGrafter"/>
</dbReference>
<reference evidence="4 5" key="1">
    <citation type="submission" date="2021-03" db="EMBL/GenBank/DDBJ databases">
        <authorList>
            <person name="Shang D.-D."/>
            <person name="Du Z.-J."/>
            <person name="Chen G.-J."/>
        </authorList>
    </citation>
    <scope>NUCLEOTIDE SEQUENCE [LARGE SCALE GENOMIC DNA]</scope>
    <source>
        <strain evidence="4 5">F2608</strain>
    </source>
</reference>
<dbReference type="InterPro" id="IPR004399">
    <property type="entry name" value="HMP/HMP-P_kinase_dom"/>
</dbReference>
<comment type="caution">
    <text evidence="4">The sequence shown here is derived from an EMBL/GenBank/DDBJ whole genome shotgun (WGS) entry which is preliminary data.</text>
</comment>
<dbReference type="Gene3D" id="3.40.1190.20">
    <property type="match status" value="1"/>
</dbReference>
<evidence type="ECO:0000313" key="4">
    <source>
        <dbReference type="EMBL" id="MBO1517454.1"/>
    </source>
</evidence>
<dbReference type="EMBL" id="JAGBKN010000018">
    <property type="protein sequence ID" value="MBO1517454.1"/>
    <property type="molecule type" value="Genomic_DNA"/>
</dbReference>
<accession>A0AAW4IW87</accession>
<evidence type="ECO:0000256" key="2">
    <source>
        <dbReference type="ARBA" id="ARBA00012135"/>
    </source>
</evidence>
<dbReference type="GO" id="GO:0009228">
    <property type="term" value="P:thiamine biosynthetic process"/>
    <property type="evidence" value="ECO:0007669"/>
    <property type="project" value="InterPro"/>
</dbReference>
<proteinExistence type="predicted"/>
<comment type="pathway">
    <text evidence="1">Cofactor biosynthesis; thiamine diphosphate biosynthesis.</text>
</comment>